<dbReference type="HAMAP" id="MF_01457">
    <property type="entry name" value="YcgR"/>
    <property type="match status" value="1"/>
</dbReference>
<dbReference type="Pfam" id="PF07317">
    <property type="entry name" value="PilZN"/>
    <property type="match status" value="1"/>
</dbReference>
<dbReference type="GO" id="GO:0071945">
    <property type="term" value="P:regulation of bacterial-type flagellum-dependent cell motility by regulation of motor speed"/>
    <property type="evidence" value="ECO:0007669"/>
    <property type="project" value="UniProtKB-UniRule"/>
</dbReference>
<keyword evidence="8" id="KW-1185">Reference proteome</keyword>
<keyword evidence="3 4" id="KW-0975">Bacterial flagellum</keyword>
<dbReference type="OrthoDB" id="5572581at2"/>
<evidence type="ECO:0000256" key="3">
    <source>
        <dbReference type="ARBA" id="ARBA00023143"/>
    </source>
</evidence>
<dbReference type="Proteomes" id="UP000234328">
    <property type="component" value="Unassembled WGS sequence"/>
</dbReference>
<keyword evidence="7" id="KW-0969">Cilium</keyword>
<evidence type="ECO:0000256" key="1">
    <source>
        <dbReference type="ARBA" id="ARBA00022636"/>
    </source>
</evidence>
<evidence type="ECO:0000256" key="4">
    <source>
        <dbReference type="HAMAP-Rule" id="MF_01457"/>
    </source>
</evidence>
<dbReference type="GO" id="GO:0071973">
    <property type="term" value="P:bacterial-type flagellum-dependent cell motility"/>
    <property type="evidence" value="ECO:0007669"/>
    <property type="project" value="UniProtKB-UniRule"/>
</dbReference>
<dbReference type="GO" id="GO:0035438">
    <property type="term" value="F:cyclic-di-GMP binding"/>
    <property type="evidence" value="ECO:0007669"/>
    <property type="project" value="UniProtKB-UniRule"/>
</dbReference>
<dbReference type="EMBL" id="PDNV01000014">
    <property type="protein sequence ID" value="PLC52278.1"/>
    <property type="molecule type" value="Genomic_DNA"/>
</dbReference>
<comment type="subcellular location">
    <subcellularLocation>
        <location evidence="4">Bacterial flagellum basal body</location>
    </subcellularLocation>
</comment>
<evidence type="ECO:0000313" key="7">
    <source>
        <dbReference type="EMBL" id="PLC52278.1"/>
    </source>
</evidence>
<comment type="caution">
    <text evidence="7">The sequence shown here is derived from an EMBL/GenBank/DDBJ whole genome shotgun (WGS) entry which is preliminary data.</text>
</comment>
<dbReference type="Gene3D" id="2.40.10.220">
    <property type="entry name" value="predicted glycosyltransferase like domains"/>
    <property type="match status" value="1"/>
</dbReference>
<dbReference type="InterPro" id="IPR009875">
    <property type="entry name" value="PilZ_domain"/>
</dbReference>
<protein>
    <recommendedName>
        <fullName evidence="4">Flagellar brake protein YcgR</fullName>
    </recommendedName>
    <alternativeName>
        <fullName evidence="4">Cyclic di-GMP binding protein YcgR</fullName>
    </alternativeName>
</protein>
<name>A0A2N4UBB1_9BURK</name>
<proteinExistence type="inferred from homology"/>
<evidence type="ECO:0000313" key="8">
    <source>
        <dbReference type="Proteomes" id="UP000234328"/>
    </source>
</evidence>
<keyword evidence="7" id="KW-0966">Cell projection</keyword>
<accession>A0A2N4UBB1</accession>
<evidence type="ECO:0000259" key="5">
    <source>
        <dbReference type="Pfam" id="PF07238"/>
    </source>
</evidence>
<keyword evidence="1 4" id="KW-0973">c-di-GMP</keyword>
<feature type="domain" description="PilZ" evidence="5">
    <location>
        <begin position="124"/>
        <end position="238"/>
    </location>
</feature>
<dbReference type="Gene3D" id="2.30.110.10">
    <property type="entry name" value="Electron Transport, Fmn-binding Protein, Chain A"/>
    <property type="match status" value="1"/>
</dbReference>
<comment type="similarity">
    <text evidence="4">Belongs to the YcgR family.</text>
</comment>
<dbReference type="Pfam" id="PF07238">
    <property type="entry name" value="PilZ"/>
    <property type="match status" value="1"/>
</dbReference>
<evidence type="ECO:0000256" key="2">
    <source>
        <dbReference type="ARBA" id="ARBA00022741"/>
    </source>
</evidence>
<comment type="function">
    <text evidence="4">Acts as a flagellar brake, regulating swimming and swarming in a bis-(3'-5') cyclic diguanylic acid (c-di-GMP)-dependent manner. Binds 1 c-di-GMP dimer per subunit. Increasing levels of c-di-GMP lead to decreased motility.</text>
</comment>
<dbReference type="AlphaFoldDB" id="A0A2N4UBB1"/>
<keyword evidence="7" id="KW-0282">Flagellum</keyword>
<dbReference type="RefSeq" id="WP_102071550.1">
    <property type="nucleotide sequence ID" value="NZ_PDNV01000014.1"/>
</dbReference>
<dbReference type="InterPro" id="IPR009926">
    <property type="entry name" value="T3SS_YcgR_PilZN"/>
</dbReference>
<keyword evidence="2 4" id="KW-0547">Nucleotide-binding</keyword>
<comment type="subunit">
    <text evidence="4">Monomer. Interacts with the flagellar basal bodies.</text>
</comment>
<feature type="domain" description="Type III secretion system flagellar brake protein YcgR PilZN" evidence="6">
    <location>
        <begin position="16"/>
        <end position="122"/>
    </location>
</feature>
<reference evidence="7 8" key="1">
    <citation type="submission" date="2017-10" db="EMBL/GenBank/DDBJ databases">
        <title>Two draft genome sequences of Pusillimonas sp. strains isolated from a nitrate- and radionuclide-contaminated groundwater in Russia.</title>
        <authorList>
            <person name="Grouzdev D.S."/>
            <person name="Tourova T.P."/>
            <person name="Goeva M.A."/>
            <person name="Babich T.L."/>
            <person name="Sokolova D.S."/>
            <person name="Abdullin R."/>
            <person name="Poltaraus A.B."/>
            <person name="Toshchakov S.V."/>
            <person name="Nazina T.N."/>
        </authorList>
    </citation>
    <scope>NUCLEOTIDE SEQUENCE [LARGE SCALE GENOMIC DNA]</scope>
    <source>
        <strain evidence="7 8">JR1/69-2-13</strain>
    </source>
</reference>
<sequence>MSIATAGIHDDEENPFLVTSPLEIHALLRSIAAKGALLRMHIEGRSVAIITTILAVDTDNATFIVDNSAEEDFNRRVVSADAVTFETSLDKVRIGFSVAKVDACMQDGRPALCASSPTSVTRIQRREYYRVDIPISNRATCTLSTPGNKQAKQFKLEIRDISAGGISVMDNDHALDNTLHTLFKACRLDLPEAGTVITDLQIVRSHDDSLPNGKPSRFLGFAFVNLSNPMNFIVQQYITKLERKLNAKRRGFE</sequence>
<dbReference type="InterPro" id="IPR023787">
    <property type="entry name" value="T3SS_YcgR"/>
</dbReference>
<dbReference type="InterPro" id="IPR012349">
    <property type="entry name" value="Split_barrel_FMN-bd"/>
</dbReference>
<organism evidence="7 8">
    <name type="scientific">Pollutimonas nitritireducens</name>
    <dbReference type="NCBI Taxonomy" id="2045209"/>
    <lineage>
        <taxon>Bacteria</taxon>
        <taxon>Pseudomonadati</taxon>
        <taxon>Pseudomonadota</taxon>
        <taxon>Betaproteobacteria</taxon>
        <taxon>Burkholderiales</taxon>
        <taxon>Alcaligenaceae</taxon>
        <taxon>Pollutimonas</taxon>
    </lineage>
</organism>
<dbReference type="GO" id="GO:0009425">
    <property type="term" value="C:bacterial-type flagellum basal body"/>
    <property type="evidence" value="ECO:0007669"/>
    <property type="project" value="UniProtKB-SubCell"/>
</dbReference>
<evidence type="ECO:0000259" key="6">
    <source>
        <dbReference type="Pfam" id="PF07317"/>
    </source>
</evidence>
<gene>
    <name evidence="4" type="primary">ycgR</name>
    <name evidence="7" type="ORF">CR155_18655</name>
</gene>